<name>A0A2G4R8F7_9PROT</name>
<comment type="caution">
    <text evidence="1">The sequence shown here is derived from an EMBL/GenBank/DDBJ whole genome shotgun (WGS) entry which is preliminary data.</text>
</comment>
<protein>
    <recommendedName>
        <fullName evidence="3">Flagellin assembly protein</fullName>
    </recommendedName>
</protein>
<organism evidence="1 2">
    <name type="scientific">Acetobacter pomorum</name>
    <dbReference type="NCBI Taxonomy" id="65959"/>
    <lineage>
        <taxon>Bacteria</taxon>
        <taxon>Pseudomonadati</taxon>
        <taxon>Pseudomonadota</taxon>
        <taxon>Alphaproteobacteria</taxon>
        <taxon>Acetobacterales</taxon>
        <taxon>Acetobacteraceae</taxon>
        <taxon>Acetobacter</taxon>
    </lineage>
</organism>
<proteinExistence type="predicted"/>
<evidence type="ECO:0000313" key="1">
    <source>
        <dbReference type="EMBL" id="PHY92846.1"/>
    </source>
</evidence>
<gene>
    <name evidence="1" type="ORF">CSR02_14550</name>
</gene>
<evidence type="ECO:0008006" key="3">
    <source>
        <dbReference type="Google" id="ProtNLM"/>
    </source>
</evidence>
<dbReference type="AlphaFoldDB" id="A0A2G4R8F7"/>
<dbReference type="OrthoDB" id="7218979at2"/>
<dbReference type="Pfam" id="PF07309">
    <property type="entry name" value="FlaF"/>
    <property type="match status" value="1"/>
</dbReference>
<dbReference type="InterPro" id="IPR010845">
    <property type="entry name" value="FlaF"/>
</dbReference>
<keyword evidence="2" id="KW-1185">Reference proteome</keyword>
<accession>A0A2G4R8F7</accession>
<dbReference type="GO" id="GO:0044781">
    <property type="term" value="P:bacterial-type flagellum organization"/>
    <property type="evidence" value="ECO:0007669"/>
    <property type="project" value="InterPro"/>
</dbReference>
<sequence length="135" mass="14932">MNPNRGMNAYKSAASQAMSDREMDALCFSKLLAELQAVEHSSSVQARNNAILKSQRLWGLLQKANAVDAGRIPNEDRLLFVRMADQAQRYGIRAILNKDLSIKPLIICAQNVLDGLSYKAPEVHEEIESGGDCIM</sequence>
<evidence type="ECO:0000313" key="2">
    <source>
        <dbReference type="Proteomes" id="UP000228751"/>
    </source>
</evidence>
<dbReference type="Proteomes" id="UP000228751">
    <property type="component" value="Unassembled WGS sequence"/>
</dbReference>
<dbReference type="RefSeq" id="WP_099542156.1">
    <property type="nucleotide sequence ID" value="NZ_PEBQ01000184.1"/>
</dbReference>
<reference evidence="1 2" key="1">
    <citation type="submission" date="2017-10" db="EMBL/GenBank/DDBJ databases">
        <title>Genomic analysis of the genus Acetobacter.</title>
        <authorList>
            <person name="Kim K.H."/>
            <person name="Chun B.H."/>
            <person name="Son A.R."/>
            <person name="Jeon C.O."/>
        </authorList>
    </citation>
    <scope>NUCLEOTIDE SEQUENCE [LARGE SCALE GENOMIC DNA]</scope>
    <source>
        <strain evidence="1 2">LHT 2458</strain>
    </source>
</reference>
<dbReference type="EMBL" id="PEBQ01000184">
    <property type="protein sequence ID" value="PHY92846.1"/>
    <property type="molecule type" value="Genomic_DNA"/>
</dbReference>